<dbReference type="OrthoDB" id="76567at2759"/>
<dbReference type="AlphaFoldDB" id="A0A2T6ZRU4"/>
<feature type="compositionally biased region" description="Low complexity" evidence="1">
    <location>
        <begin position="303"/>
        <end position="318"/>
    </location>
</feature>
<accession>A0A2T6ZRU4</accession>
<dbReference type="EMBL" id="NESQ01000128">
    <property type="protein sequence ID" value="PUU78187.1"/>
    <property type="molecule type" value="Genomic_DNA"/>
</dbReference>
<reference evidence="2 3" key="1">
    <citation type="submission" date="2017-04" db="EMBL/GenBank/DDBJ databases">
        <title>Draft genome sequence of Tuber borchii Vittad., a whitish edible truffle.</title>
        <authorList>
            <consortium name="DOE Joint Genome Institute"/>
            <person name="Murat C."/>
            <person name="Kuo A."/>
            <person name="Barry K.W."/>
            <person name="Clum A."/>
            <person name="Dockter R.B."/>
            <person name="Fauchery L."/>
            <person name="Iotti M."/>
            <person name="Kohler A."/>
            <person name="Labutti K."/>
            <person name="Lindquist E.A."/>
            <person name="Lipzen A."/>
            <person name="Ohm R.A."/>
            <person name="Wang M."/>
            <person name="Grigoriev I.V."/>
            <person name="Zambonelli A."/>
            <person name="Martin F.M."/>
        </authorList>
    </citation>
    <scope>NUCLEOTIDE SEQUENCE [LARGE SCALE GENOMIC DNA]</scope>
    <source>
        <strain evidence="2 3">Tbo3840</strain>
    </source>
</reference>
<organism evidence="2 3">
    <name type="scientific">Tuber borchii</name>
    <name type="common">White truffle</name>
    <dbReference type="NCBI Taxonomy" id="42251"/>
    <lineage>
        <taxon>Eukaryota</taxon>
        <taxon>Fungi</taxon>
        <taxon>Dikarya</taxon>
        <taxon>Ascomycota</taxon>
        <taxon>Pezizomycotina</taxon>
        <taxon>Pezizomycetes</taxon>
        <taxon>Pezizales</taxon>
        <taxon>Tuberaceae</taxon>
        <taxon>Tuber</taxon>
    </lineage>
</organism>
<sequence>MISRGVEISIAGGVEEMVRVSTKRPFPTYTYNKASSTLTIQCSPSPIHKKAISLISTGFILARDALSDDIQSKIDIVTNEKFDNFHGRYSGSEKIPDLAIQVANNFGVSEPRFILEVGLSETYEKLVQDAELWLYGSRTVNIVMLIKLQEDPSYSCPTRDLTDSEFKALGFPLKEEINEECFVVTGEYGPARYKDLIWVGGITGFVELWGIDEASGVASAKGDPGRINLLNADKCRESIDKHVSMSNFVAGNEDPIHFNWGTYLKNLKRFIKQLAASRCRTTLKDRDERTNAADYDFVPPSPASSFSSVLSSSPMSSP</sequence>
<protein>
    <submittedName>
        <fullName evidence="2">Uncharacterized protein</fullName>
    </submittedName>
</protein>
<evidence type="ECO:0000313" key="2">
    <source>
        <dbReference type="EMBL" id="PUU78187.1"/>
    </source>
</evidence>
<proteinExistence type="predicted"/>
<name>A0A2T6ZRU4_TUBBO</name>
<comment type="caution">
    <text evidence="2">The sequence shown here is derived from an EMBL/GenBank/DDBJ whole genome shotgun (WGS) entry which is preliminary data.</text>
</comment>
<dbReference type="Proteomes" id="UP000244722">
    <property type="component" value="Unassembled WGS sequence"/>
</dbReference>
<keyword evidence="3" id="KW-1185">Reference proteome</keyword>
<feature type="region of interest" description="Disordered" evidence="1">
    <location>
        <begin position="293"/>
        <end position="318"/>
    </location>
</feature>
<evidence type="ECO:0000313" key="3">
    <source>
        <dbReference type="Proteomes" id="UP000244722"/>
    </source>
</evidence>
<evidence type="ECO:0000256" key="1">
    <source>
        <dbReference type="SAM" id="MobiDB-lite"/>
    </source>
</evidence>
<gene>
    <name evidence="2" type="ORF">B9Z19DRAFT_1127233</name>
</gene>